<dbReference type="NCBIfam" id="TIGR00018">
    <property type="entry name" value="panC"/>
    <property type="match status" value="1"/>
</dbReference>
<dbReference type="SUPFAM" id="SSF52374">
    <property type="entry name" value="Nucleotidylyl transferase"/>
    <property type="match status" value="1"/>
</dbReference>
<dbReference type="GO" id="GO:0015940">
    <property type="term" value="P:pantothenate biosynthetic process"/>
    <property type="evidence" value="ECO:0007669"/>
    <property type="project" value="UniProtKB-UniRule"/>
</dbReference>
<organism evidence="9 10">
    <name type="scientific">Flammeovirga pectinis</name>
    <dbReference type="NCBI Taxonomy" id="2494373"/>
    <lineage>
        <taxon>Bacteria</taxon>
        <taxon>Pseudomonadati</taxon>
        <taxon>Bacteroidota</taxon>
        <taxon>Cytophagia</taxon>
        <taxon>Cytophagales</taxon>
        <taxon>Flammeovirgaceae</taxon>
        <taxon>Flammeovirga</taxon>
    </lineage>
</organism>
<dbReference type="EC" id="6.3.2.1" evidence="8"/>
<comment type="catalytic activity">
    <reaction evidence="7 8">
        <text>(R)-pantoate + beta-alanine + ATP = (R)-pantothenate + AMP + diphosphate + H(+)</text>
        <dbReference type="Rhea" id="RHEA:10912"/>
        <dbReference type="ChEBI" id="CHEBI:15378"/>
        <dbReference type="ChEBI" id="CHEBI:15980"/>
        <dbReference type="ChEBI" id="CHEBI:29032"/>
        <dbReference type="ChEBI" id="CHEBI:30616"/>
        <dbReference type="ChEBI" id="CHEBI:33019"/>
        <dbReference type="ChEBI" id="CHEBI:57966"/>
        <dbReference type="ChEBI" id="CHEBI:456215"/>
        <dbReference type="EC" id="6.3.2.1"/>
    </reaction>
</comment>
<evidence type="ECO:0000256" key="4">
    <source>
        <dbReference type="ARBA" id="ARBA00022655"/>
    </source>
</evidence>
<dbReference type="OrthoDB" id="9773087at2"/>
<evidence type="ECO:0000313" key="10">
    <source>
        <dbReference type="Proteomes" id="UP000267268"/>
    </source>
</evidence>
<dbReference type="InterPro" id="IPR003721">
    <property type="entry name" value="Pantoate_ligase"/>
</dbReference>
<dbReference type="InterPro" id="IPR014729">
    <property type="entry name" value="Rossmann-like_a/b/a_fold"/>
</dbReference>
<dbReference type="CDD" id="cd00560">
    <property type="entry name" value="PanC"/>
    <property type="match status" value="1"/>
</dbReference>
<feature type="binding site" evidence="8">
    <location>
        <position position="61"/>
    </location>
    <ligand>
        <name>(R)-pantoate</name>
        <dbReference type="ChEBI" id="CHEBI:15980"/>
    </ligand>
</feature>
<comment type="function">
    <text evidence="8">Catalyzes the condensation of pantoate with beta-alanine in an ATP-dependent reaction via a pantoyl-adenylate intermediate.</text>
</comment>
<dbReference type="Proteomes" id="UP000267268">
    <property type="component" value="Chromosome 1"/>
</dbReference>
<comment type="pathway">
    <text evidence="1 8">Cofactor biosynthesis; (R)-pantothenate biosynthesis; (R)-pantothenate from (R)-pantoate and beta-alanine: step 1/1.</text>
</comment>
<dbReference type="InterPro" id="IPR004821">
    <property type="entry name" value="Cyt_trans-like"/>
</dbReference>
<gene>
    <name evidence="8" type="primary">panC</name>
    <name evidence="9" type="ORF">EI427_08895</name>
</gene>
<keyword evidence="5 8" id="KW-0547">Nucleotide-binding</keyword>
<evidence type="ECO:0000256" key="1">
    <source>
        <dbReference type="ARBA" id="ARBA00004990"/>
    </source>
</evidence>
<dbReference type="PANTHER" id="PTHR21299">
    <property type="entry name" value="CYTIDYLATE KINASE/PANTOATE-BETA-ALANINE LIGASE"/>
    <property type="match status" value="1"/>
</dbReference>
<dbReference type="KEGG" id="fll:EI427_08895"/>
<dbReference type="PANTHER" id="PTHR21299:SF1">
    <property type="entry name" value="PANTOATE--BETA-ALANINE LIGASE"/>
    <property type="match status" value="1"/>
</dbReference>
<dbReference type="InterPro" id="IPR042176">
    <property type="entry name" value="Pantoate_ligase_C"/>
</dbReference>
<dbReference type="AlphaFoldDB" id="A0A3S9P2F6"/>
<comment type="subunit">
    <text evidence="8">Homodimer.</text>
</comment>
<keyword evidence="10" id="KW-1185">Reference proteome</keyword>
<feature type="binding site" evidence="8">
    <location>
        <position position="61"/>
    </location>
    <ligand>
        <name>beta-alanine</name>
        <dbReference type="ChEBI" id="CHEBI:57966"/>
    </ligand>
</feature>
<dbReference type="EMBL" id="CP034562">
    <property type="protein sequence ID" value="AZQ62352.1"/>
    <property type="molecule type" value="Genomic_DNA"/>
</dbReference>
<evidence type="ECO:0000256" key="8">
    <source>
        <dbReference type="HAMAP-Rule" id="MF_00158"/>
    </source>
</evidence>
<feature type="binding site" evidence="8">
    <location>
        <position position="180"/>
    </location>
    <ligand>
        <name>ATP</name>
        <dbReference type="ChEBI" id="CHEBI:30616"/>
    </ligand>
</feature>
<dbReference type="NCBIfam" id="TIGR00125">
    <property type="entry name" value="cyt_tran_rel"/>
    <property type="match status" value="1"/>
</dbReference>
<keyword evidence="6 8" id="KW-0067">ATP-binding</keyword>
<dbReference type="GO" id="GO:0005524">
    <property type="term" value="F:ATP binding"/>
    <property type="evidence" value="ECO:0007669"/>
    <property type="project" value="UniProtKB-KW"/>
</dbReference>
<evidence type="ECO:0000256" key="6">
    <source>
        <dbReference type="ARBA" id="ARBA00022840"/>
    </source>
</evidence>
<proteinExistence type="inferred from homology"/>
<feature type="binding site" evidence="8">
    <location>
        <position position="157"/>
    </location>
    <ligand>
        <name>(R)-pantoate</name>
        <dbReference type="ChEBI" id="CHEBI:15980"/>
    </ligand>
</feature>
<keyword evidence="3 8" id="KW-0436">Ligase</keyword>
<sequence length="285" mass="32377">MDVFNTVSTLKKFVNNCKFSKKTIGFVPTMGALHDGHLNLVRQSNKENDITICSIFVNPTQFNNAIDLKHYPVKHEEDFELLRSAGCHVVFLPSVEEMYPKGVKQNDICGFNFGEIENQLEGAFRPGHFNGVGIVVSKLFHMVNPMKAYFGLKDLQQFLIIRKMTLDLSFGIDIIGVPTVREKDGLAMSSRNLRLTQEERNIAPFIYRTISEMKEQISVFKTPKEVLEWGISNFHKNPSFHLEYLDIVNTSDLKPVEENSTPTSYAIVIAAHLGKVRLIDNLLIE</sequence>
<comment type="miscellaneous">
    <text evidence="8">The reaction proceeds by a bi uni uni bi ping pong mechanism.</text>
</comment>
<evidence type="ECO:0000256" key="2">
    <source>
        <dbReference type="ARBA" id="ARBA00009256"/>
    </source>
</evidence>
<dbReference type="UniPathway" id="UPA00028">
    <property type="reaction ID" value="UER00005"/>
</dbReference>
<accession>A0A3S9P2F6</accession>
<dbReference type="Gene3D" id="3.40.50.620">
    <property type="entry name" value="HUPs"/>
    <property type="match status" value="1"/>
</dbReference>
<evidence type="ECO:0000256" key="7">
    <source>
        <dbReference type="ARBA" id="ARBA00048258"/>
    </source>
</evidence>
<comment type="similarity">
    <text evidence="2 8">Belongs to the pantothenate synthetase family.</text>
</comment>
<feature type="binding site" evidence="8">
    <location>
        <begin position="188"/>
        <end position="191"/>
    </location>
    <ligand>
        <name>ATP</name>
        <dbReference type="ChEBI" id="CHEBI:30616"/>
    </ligand>
</feature>
<dbReference type="Gene3D" id="3.30.1300.10">
    <property type="entry name" value="Pantoate-beta-alanine ligase, C-terminal domain"/>
    <property type="match status" value="1"/>
</dbReference>
<protein>
    <recommendedName>
        <fullName evidence="8">Pantothenate synthetase</fullName>
        <shortName evidence="8">PS</shortName>
        <ecNumber evidence="8">6.3.2.1</ecNumber>
    </recommendedName>
    <alternativeName>
        <fullName evidence="8">Pantoate--beta-alanine ligase</fullName>
    </alternativeName>
    <alternativeName>
        <fullName evidence="8">Pantoate-activating enzyme</fullName>
    </alternativeName>
</protein>
<keyword evidence="4 8" id="KW-0566">Pantothenate biosynthesis</keyword>
<name>A0A3S9P2F6_9BACT</name>
<dbReference type="GO" id="GO:0004592">
    <property type="term" value="F:pantoate-beta-alanine ligase activity"/>
    <property type="evidence" value="ECO:0007669"/>
    <property type="project" value="UniProtKB-UniRule"/>
</dbReference>
<dbReference type="HAMAP" id="MF_00158">
    <property type="entry name" value="PanC"/>
    <property type="match status" value="1"/>
</dbReference>
<keyword evidence="8" id="KW-0963">Cytoplasm</keyword>
<feature type="binding site" evidence="8">
    <location>
        <begin position="151"/>
        <end position="154"/>
    </location>
    <ligand>
        <name>ATP</name>
        <dbReference type="ChEBI" id="CHEBI:30616"/>
    </ligand>
</feature>
<reference evidence="9 10" key="1">
    <citation type="submission" date="2018-12" db="EMBL/GenBank/DDBJ databases">
        <title>Flammeovirga pectinis sp. nov., isolated from the gut of the Korean scallop, Patinopecten yessoensis.</title>
        <authorList>
            <person name="Bae J.-W."/>
            <person name="Jeong Y.-S."/>
            <person name="Kang W."/>
        </authorList>
    </citation>
    <scope>NUCLEOTIDE SEQUENCE [LARGE SCALE GENOMIC DNA]</scope>
    <source>
        <strain evidence="9 10">L12M1</strain>
    </source>
</reference>
<dbReference type="Pfam" id="PF02569">
    <property type="entry name" value="Pantoate_ligase"/>
    <property type="match status" value="1"/>
</dbReference>
<dbReference type="GO" id="GO:0005829">
    <property type="term" value="C:cytosol"/>
    <property type="evidence" value="ECO:0007669"/>
    <property type="project" value="TreeGrafter"/>
</dbReference>
<evidence type="ECO:0000313" key="9">
    <source>
        <dbReference type="EMBL" id="AZQ62352.1"/>
    </source>
</evidence>
<evidence type="ECO:0000256" key="3">
    <source>
        <dbReference type="ARBA" id="ARBA00022598"/>
    </source>
</evidence>
<feature type="active site" description="Proton donor" evidence="8">
    <location>
        <position position="37"/>
    </location>
</feature>
<comment type="subcellular location">
    <subcellularLocation>
        <location evidence="8">Cytoplasm</location>
    </subcellularLocation>
</comment>
<dbReference type="RefSeq" id="WP_126613769.1">
    <property type="nucleotide sequence ID" value="NZ_CP034562.1"/>
</dbReference>
<evidence type="ECO:0000256" key="5">
    <source>
        <dbReference type="ARBA" id="ARBA00022741"/>
    </source>
</evidence>
<feature type="binding site" evidence="8">
    <location>
        <begin position="30"/>
        <end position="37"/>
    </location>
    <ligand>
        <name>ATP</name>
        <dbReference type="ChEBI" id="CHEBI:30616"/>
    </ligand>
</feature>